<dbReference type="AlphaFoldDB" id="A0A914HLI5"/>
<sequence length="718" mass="77239">MFGCCLSIQVTIKIAGIWAALLSVNGLTCKRAHKAEWANETESWDSLCPYRKGIDERCYVLNCSDGHNVRSEWGCVSEFDDGNLGNCKSGPNFFEDNGLSCACQIGEKDKDMSNDGMAIPLTTTTTTTTITTTTAPPHFCIQAKIESPESTGNETLSEKQCKPEEAFCFFYNCTSGTDPNKRIAEWGCSKDDYSSEICTQKLDAFGYKLKNVDNEDLCKCFIGWSNKEPYSMAQIGLNELPRDDKSFSSASRSIGKFEAIFMTCQIVIAIANAITWRSSFLSPSKGIMSNQMPSENQQQQQAPTQSPANFDQPFVQRSENQQQQVQAPTHVHAGSAANFNQIVVQRSQQQQQIQAPMVHPFLPQHNAGGVVHQWGQSGGVQPPFLPQHNAGGVVPQWGQSGGVQPPFLPQHNCRNWPASRHSRHLLDHYHNQLYLHRNDNPLCFVSKIRPRTKNNPSIPLIHHFYCLRFLGNKLLSLIGVNSGTVSSNEPVHFSRECPQAGGGGEGVNSGTVSSNEPVHFSRECPQAGGGGECVNSGTVSSNEPVHFSRECPQAGGGGECVNSGTVSSNEPVHFSRECPQAGGGGECVNSGTVSSNEPVHFSRECPQAGSGGECVNSGTVSSNEPVHFSRECPQAGGGGECVNSGTVSSNEPVHFSRECPQAGGGGECVNSGTVSSNEPVHFSRECPQAGGGGEGVIDDGGDSEDCDIELQQSGPLFS</sequence>
<evidence type="ECO:0000313" key="3">
    <source>
        <dbReference type="WBParaSite" id="Gr19_v10_g2451.t1"/>
    </source>
</evidence>
<organism evidence="2 3">
    <name type="scientific">Globodera rostochiensis</name>
    <name type="common">Golden nematode worm</name>
    <name type="synonym">Heterodera rostochiensis</name>
    <dbReference type="NCBI Taxonomy" id="31243"/>
    <lineage>
        <taxon>Eukaryota</taxon>
        <taxon>Metazoa</taxon>
        <taxon>Ecdysozoa</taxon>
        <taxon>Nematoda</taxon>
        <taxon>Chromadorea</taxon>
        <taxon>Rhabditida</taxon>
        <taxon>Tylenchina</taxon>
        <taxon>Tylenchomorpha</taxon>
        <taxon>Tylenchoidea</taxon>
        <taxon>Heteroderidae</taxon>
        <taxon>Heteroderinae</taxon>
        <taxon>Globodera</taxon>
    </lineage>
</organism>
<keyword evidence="2" id="KW-1185">Reference proteome</keyword>
<dbReference type="Proteomes" id="UP000887572">
    <property type="component" value="Unplaced"/>
</dbReference>
<feature type="region of interest" description="Disordered" evidence="1">
    <location>
        <begin position="286"/>
        <end position="311"/>
    </location>
</feature>
<feature type="region of interest" description="Disordered" evidence="1">
    <location>
        <begin position="672"/>
        <end position="718"/>
    </location>
</feature>
<evidence type="ECO:0000256" key="1">
    <source>
        <dbReference type="SAM" id="MobiDB-lite"/>
    </source>
</evidence>
<name>A0A914HLI5_GLORO</name>
<accession>A0A914HLI5</accession>
<evidence type="ECO:0000313" key="2">
    <source>
        <dbReference type="Proteomes" id="UP000887572"/>
    </source>
</evidence>
<dbReference type="WBParaSite" id="Gr19_v10_g2451.t1">
    <property type="protein sequence ID" value="Gr19_v10_g2451.t1"/>
    <property type="gene ID" value="Gr19_v10_g2451"/>
</dbReference>
<protein>
    <submittedName>
        <fullName evidence="3">Uncharacterized protein</fullName>
    </submittedName>
</protein>
<feature type="compositionally biased region" description="Acidic residues" evidence="1">
    <location>
        <begin position="696"/>
        <end position="708"/>
    </location>
</feature>
<reference evidence="3" key="1">
    <citation type="submission" date="2022-11" db="UniProtKB">
        <authorList>
            <consortium name="WormBaseParasite"/>
        </authorList>
    </citation>
    <scope>IDENTIFICATION</scope>
</reference>
<feature type="compositionally biased region" description="Low complexity" evidence="1">
    <location>
        <begin position="288"/>
        <end position="309"/>
    </location>
</feature>
<proteinExistence type="predicted"/>